<dbReference type="AlphaFoldDB" id="B9S5I9"/>
<dbReference type="InParanoid" id="B9S5I9"/>
<evidence type="ECO:0000313" key="2">
    <source>
        <dbReference type="Proteomes" id="UP000008311"/>
    </source>
</evidence>
<gene>
    <name evidence="1" type="ORF">RCOM_0977160</name>
</gene>
<keyword evidence="2" id="KW-1185">Reference proteome</keyword>
<dbReference type="EMBL" id="EQ973874">
    <property type="protein sequence ID" value="EEF41114.1"/>
    <property type="molecule type" value="Genomic_DNA"/>
</dbReference>
<name>B9S5I9_RICCO</name>
<evidence type="ECO:0000313" key="1">
    <source>
        <dbReference type="EMBL" id="EEF41114.1"/>
    </source>
</evidence>
<protein>
    <submittedName>
        <fullName evidence="1">Uncharacterized protein</fullName>
    </submittedName>
</protein>
<proteinExistence type="predicted"/>
<sequence>MSITNLGPLSRVILVSGCWVYLDIMSYQMLRNGAWDQYMSALEPPVKEKLSKYQV</sequence>
<dbReference type="Proteomes" id="UP000008311">
    <property type="component" value="Unassembled WGS sequence"/>
</dbReference>
<accession>B9S5I9</accession>
<organism evidence="1 2">
    <name type="scientific">Ricinus communis</name>
    <name type="common">Castor bean</name>
    <dbReference type="NCBI Taxonomy" id="3988"/>
    <lineage>
        <taxon>Eukaryota</taxon>
        <taxon>Viridiplantae</taxon>
        <taxon>Streptophyta</taxon>
        <taxon>Embryophyta</taxon>
        <taxon>Tracheophyta</taxon>
        <taxon>Spermatophyta</taxon>
        <taxon>Magnoliopsida</taxon>
        <taxon>eudicotyledons</taxon>
        <taxon>Gunneridae</taxon>
        <taxon>Pentapetalae</taxon>
        <taxon>rosids</taxon>
        <taxon>fabids</taxon>
        <taxon>Malpighiales</taxon>
        <taxon>Euphorbiaceae</taxon>
        <taxon>Acalyphoideae</taxon>
        <taxon>Acalypheae</taxon>
        <taxon>Ricinus</taxon>
    </lineage>
</organism>
<reference evidence="2" key="1">
    <citation type="journal article" date="2010" name="Nat. Biotechnol.">
        <title>Draft genome sequence of the oilseed species Ricinus communis.</title>
        <authorList>
            <person name="Chan A.P."/>
            <person name="Crabtree J."/>
            <person name="Zhao Q."/>
            <person name="Lorenzi H."/>
            <person name="Orvis J."/>
            <person name="Puiu D."/>
            <person name="Melake-Berhan A."/>
            <person name="Jones K.M."/>
            <person name="Redman J."/>
            <person name="Chen G."/>
            <person name="Cahoon E.B."/>
            <person name="Gedil M."/>
            <person name="Stanke M."/>
            <person name="Haas B.J."/>
            <person name="Wortman J.R."/>
            <person name="Fraser-Liggett C.M."/>
            <person name="Ravel J."/>
            <person name="Rabinowicz P.D."/>
        </authorList>
    </citation>
    <scope>NUCLEOTIDE SEQUENCE [LARGE SCALE GENOMIC DNA]</scope>
    <source>
        <strain evidence="2">cv. Hale</strain>
    </source>
</reference>